<dbReference type="InterPro" id="IPR011009">
    <property type="entry name" value="Kinase-like_dom_sf"/>
</dbReference>
<dbReference type="Proteomes" id="UP000789739">
    <property type="component" value="Unassembled WGS sequence"/>
</dbReference>
<sequence length="182" mass="20943">LDKEQYRHQQFYPHPRQYISENGPVQFNYESCLTGDQEKLVFKAKAGDTPLVVKFTQRYNADAHRLCANNGFAPKLLYIGENEVRGWKIIVMEHIDGPTLYMAKLNREYYGALLADIREAVQKLHEQDIVFGDLRGTNIIINEASRKHCAMLVDFDWAGSHHKDCYPYGINPEIKWAPGVEG</sequence>
<dbReference type="Gene3D" id="1.10.510.10">
    <property type="entry name" value="Transferase(Phosphotransferase) domain 1"/>
    <property type="match status" value="1"/>
</dbReference>
<dbReference type="GO" id="GO:0005524">
    <property type="term" value="F:ATP binding"/>
    <property type="evidence" value="ECO:0007669"/>
    <property type="project" value="InterPro"/>
</dbReference>
<evidence type="ECO:0000313" key="3">
    <source>
        <dbReference type="Proteomes" id="UP000789739"/>
    </source>
</evidence>
<feature type="domain" description="Protein kinase" evidence="1">
    <location>
        <begin position="1"/>
        <end position="182"/>
    </location>
</feature>
<keyword evidence="3" id="KW-1185">Reference proteome</keyword>
<dbReference type="EMBL" id="CAJVPI010006529">
    <property type="protein sequence ID" value="CAG8679173.1"/>
    <property type="molecule type" value="Genomic_DNA"/>
</dbReference>
<name>A0A9N9EJ91_9GLOM</name>
<feature type="non-terminal residue" evidence="2">
    <location>
        <position position="1"/>
    </location>
</feature>
<proteinExistence type="predicted"/>
<dbReference type="InterPro" id="IPR000719">
    <property type="entry name" value="Prot_kinase_dom"/>
</dbReference>
<protein>
    <submittedName>
        <fullName evidence="2">403_t:CDS:1</fullName>
    </submittedName>
</protein>
<dbReference type="SUPFAM" id="SSF56112">
    <property type="entry name" value="Protein kinase-like (PK-like)"/>
    <property type="match status" value="1"/>
</dbReference>
<dbReference type="PROSITE" id="PS50011">
    <property type="entry name" value="PROTEIN_KINASE_DOM"/>
    <property type="match status" value="1"/>
</dbReference>
<dbReference type="OrthoDB" id="2404559at2759"/>
<gene>
    <name evidence="2" type="ORF">PBRASI_LOCUS11710</name>
</gene>
<evidence type="ECO:0000259" key="1">
    <source>
        <dbReference type="PROSITE" id="PS50011"/>
    </source>
</evidence>
<dbReference type="GO" id="GO:0004672">
    <property type="term" value="F:protein kinase activity"/>
    <property type="evidence" value="ECO:0007669"/>
    <property type="project" value="InterPro"/>
</dbReference>
<reference evidence="2" key="1">
    <citation type="submission" date="2021-06" db="EMBL/GenBank/DDBJ databases">
        <authorList>
            <person name="Kallberg Y."/>
            <person name="Tangrot J."/>
            <person name="Rosling A."/>
        </authorList>
    </citation>
    <scope>NUCLEOTIDE SEQUENCE</scope>
    <source>
        <strain evidence="2">BR232B</strain>
    </source>
</reference>
<dbReference type="AlphaFoldDB" id="A0A9N9EJ91"/>
<organism evidence="2 3">
    <name type="scientific">Paraglomus brasilianum</name>
    <dbReference type="NCBI Taxonomy" id="144538"/>
    <lineage>
        <taxon>Eukaryota</taxon>
        <taxon>Fungi</taxon>
        <taxon>Fungi incertae sedis</taxon>
        <taxon>Mucoromycota</taxon>
        <taxon>Glomeromycotina</taxon>
        <taxon>Glomeromycetes</taxon>
        <taxon>Paraglomerales</taxon>
        <taxon>Paraglomeraceae</taxon>
        <taxon>Paraglomus</taxon>
    </lineage>
</organism>
<accession>A0A9N9EJ91</accession>
<evidence type="ECO:0000313" key="2">
    <source>
        <dbReference type="EMBL" id="CAG8679173.1"/>
    </source>
</evidence>
<comment type="caution">
    <text evidence="2">The sequence shown here is derived from an EMBL/GenBank/DDBJ whole genome shotgun (WGS) entry which is preliminary data.</text>
</comment>
<feature type="non-terminal residue" evidence="2">
    <location>
        <position position="182"/>
    </location>
</feature>